<sequence>MKKPFMTAALAAVALSPLAAHAQAQDASAQATTSAQASTAAATKPAVGAKVFGPQGAEVGTVEKVDPANVVVNTGTKRATLPLAAFGNNEKGLLISMTRDQLNAAVAAAEAQTSSAMQAALVADAEVKSKDGVLIGTVQKVEGDNVTIDLADGNPVTVTKQYLTVAPAGGLALTMNAAEFKSAVAAAVQSGASAPAGADAQAGANAQAAGTEETAATN</sequence>
<protein>
    <recommendedName>
        <fullName evidence="4">PRC-barrel domain protein</fullName>
    </recommendedName>
</protein>
<dbReference type="RefSeq" id="WP_367768830.1">
    <property type="nucleotide sequence ID" value="NZ_JBFNXR010000017.1"/>
</dbReference>
<accession>A0ABV3R867</accession>
<feature type="signal peptide" evidence="1">
    <location>
        <begin position="1"/>
        <end position="22"/>
    </location>
</feature>
<keyword evidence="1" id="KW-0732">Signal</keyword>
<evidence type="ECO:0008006" key="4">
    <source>
        <dbReference type="Google" id="ProtNLM"/>
    </source>
</evidence>
<comment type="caution">
    <text evidence="2">The sequence shown here is derived from an EMBL/GenBank/DDBJ whole genome shotgun (WGS) entry which is preliminary data.</text>
</comment>
<keyword evidence="3" id="KW-1185">Reference proteome</keyword>
<dbReference type="SUPFAM" id="SSF50346">
    <property type="entry name" value="PRC-barrel domain"/>
    <property type="match status" value="1"/>
</dbReference>
<feature type="chain" id="PRO_5045611490" description="PRC-barrel domain protein" evidence="1">
    <location>
        <begin position="23"/>
        <end position="218"/>
    </location>
</feature>
<reference evidence="2 3" key="1">
    <citation type="submission" date="2024-06" db="EMBL/GenBank/DDBJ databases">
        <title>Novosphingobium rhizovicinus M1R2S20.</title>
        <authorList>
            <person name="Sun J.-Q."/>
        </authorList>
    </citation>
    <scope>NUCLEOTIDE SEQUENCE [LARGE SCALE GENOMIC DNA]</scope>
    <source>
        <strain evidence="2 3">M1R2S20</strain>
    </source>
</reference>
<organism evidence="2 3">
    <name type="scientific">Novosphingobium rhizovicinum</name>
    <dbReference type="NCBI Taxonomy" id="3228928"/>
    <lineage>
        <taxon>Bacteria</taxon>
        <taxon>Pseudomonadati</taxon>
        <taxon>Pseudomonadota</taxon>
        <taxon>Alphaproteobacteria</taxon>
        <taxon>Sphingomonadales</taxon>
        <taxon>Sphingomonadaceae</taxon>
        <taxon>Novosphingobium</taxon>
    </lineage>
</organism>
<dbReference type="Proteomes" id="UP001556118">
    <property type="component" value="Unassembled WGS sequence"/>
</dbReference>
<evidence type="ECO:0000256" key="1">
    <source>
        <dbReference type="SAM" id="SignalP"/>
    </source>
</evidence>
<evidence type="ECO:0000313" key="3">
    <source>
        <dbReference type="Proteomes" id="UP001556118"/>
    </source>
</evidence>
<dbReference type="EMBL" id="JBFNXR010000017">
    <property type="protein sequence ID" value="MEW9854022.1"/>
    <property type="molecule type" value="Genomic_DNA"/>
</dbReference>
<gene>
    <name evidence="2" type="ORF">ABUH87_02350</name>
</gene>
<proteinExistence type="predicted"/>
<evidence type="ECO:0000313" key="2">
    <source>
        <dbReference type="EMBL" id="MEW9854022.1"/>
    </source>
</evidence>
<dbReference type="InterPro" id="IPR011033">
    <property type="entry name" value="PRC_barrel-like_sf"/>
</dbReference>
<name>A0ABV3R867_9SPHN</name>